<evidence type="ECO:0000313" key="2">
    <source>
        <dbReference type="EMBL" id="CAK0899700.1"/>
    </source>
</evidence>
<feature type="region of interest" description="Disordered" evidence="1">
    <location>
        <begin position="292"/>
        <end position="336"/>
    </location>
</feature>
<evidence type="ECO:0000313" key="3">
    <source>
        <dbReference type="Proteomes" id="UP001189429"/>
    </source>
</evidence>
<dbReference type="Proteomes" id="UP001189429">
    <property type="component" value="Unassembled WGS sequence"/>
</dbReference>
<feature type="region of interest" description="Disordered" evidence="1">
    <location>
        <begin position="348"/>
        <end position="405"/>
    </location>
</feature>
<reference evidence="2" key="1">
    <citation type="submission" date="2023-10" db="EMBL/GenBank/DDBJ databases">
        <authorList>
            <person name="Chen Y."/>
            <person name="Shah S."/>
            <person name="Dougan E. K."/>
            <person name="Thang M."/>
            <person name="Chan C."/>
        </authorList>
    </citation>
    <scope>NUCLEOTIDE SEQUENCE [LARGE SCALE GENOMIC DNA]</scope>
</reference>
<evidence type="ECO:0000256" key="1">
    <source>
        <dbReference type="SAM" id="MobiDB-lite"/>
    </source>
</evidence>
<name>A0ABN9XIT6_9DINO</name>
<accession>A0ABN9XIT6</accession>
<organism evidence="2 3">
    <name type="scientific">Prorocentrum cordatum</name>
    <dbReference type="NCBI Taxonomy" id="2364126"/>
    <lineage>
        <taxon>Eukaryota</taxon>
        <taxon>Sar</taxon>
        <taxon>Alveolata</taxon>
        <taxon>Dinophyceae</taxon>
        <taxon>Prorocentrales</taxon>
        <taxon>Prorocentraceae</taxon>
        <taxon>Prorocentrum</taxon>
    </lineage>
</organism>
<feature type="compositionally biased region" description="Basic residues" evidence="1">
    <location>
        <begin position="364"/>
        <end position="375"/>
    </location>
</feature>
<dbReference type="EMBL" id="CAUYUJ010020649">
    <property type="protein sequence ID" value="CAK0899700.1"/>
    <property type="molecule type" value="Genomic_DNA"/>
</dbReference>
<feature type="compositionally biased region" description="Acidic residues" evidence="1">
    <location>
        <begin position="391"/>
        <end position="400"/>
    </location>
</feature>
<feature type="compositionally biased region" description="Basic and acidic residues" evidence="1">
    <location>
        <begin position="483"/>
        <end position="501"/>
    </location>
</feature>
<comment type="caution">
    <text evidence="2">The sequence shown here is derived from an EMBL/GenBank/DDBJ whole genome shotgun (WGS) entry which is preliminary data.</text>
</comment>
<sequence length="686" mass="73275">MFNGGLCGTDGPLGLEMEETCRTTCYDTHGCLPPCESDHTNRRRSQFSCQRLFDEGFCGVDGVLGQEAAETCRTTCADYVGCYQAPTQQFAVTADYTAYETIPSGATSSDLMSSIVYKDAKATGLSAALGVSLSNITITGFTVNARRLSAVVRQLSAAVSVTTHFTVQAEDESGAEDLSTTIAAAAVAITTHTVIAMTAADWSGESVITSAPTMTASSVGTPTVIVVSTDDDANDDTTTMVEPLESGQDAVASNSPQDFSWERGVLLPLGVLLICCCCVCIFARMCRASRTKGQGEPLTSSGADTAIEREEQAEPVEPTLASKSGPSEGTPAGGAATSIDAVVVSVREEEGVDDPDPEVGAGQLKKKKKRVKKTSRAVSFNPEDQAKVIDDADGEDDDEEEKRPECPQCNQYMVWSDYGGPPYNTKYGWGCKNRNTCHNWKENSGSYRWNCRQCSEDLCEQCSGLRAPAPAKRGVISMWQPKDQTRAAEDPKDLEADDRPGADALARGRSAGSILHGEGGGGQGEPQEAAPERRSFFASILSRRQEPEGPEEQQEQQEAPAERRTFASIFSRSEAPEGQEEPQEDAGKRRTFFASIFTNKDPGPGERPRTAQTQRAGRHPAGQQDRGGDAGSHFVQPGVRASRACRRGRRGQPGPMGEPGESEQQRRPSSDSSGSASSSSASARKE</sequence>
<feature type="compositionally biased region" description="Low complexity" evidence="1">
    <location>
        <begin position="670"/>
        <end position="686"/>
    </location>
</feature>
<proteinExistence type="predicted"/>
<gene>
    <name evidence="2" type="ORF">PCOR1329_LOCUS77147</name>
</gene>
<keyword evidence="3" id="KW-1185">Reference proteome</keyword>
<feature type="region of interest" description="Disordered" evidence="1">
    <location>
        <begin position="473"/>
        <end position="686"/>
    </location>
</feature>
<protein>
    <submittedName>
        <fullName evidence="2">Uncharacterized protein</fullName>
    </submittedName>
</protein>